<reference evidence="8" key="1">
    <citation type="journal article" date="2023" name="Insect Mol. Biol.">
        <title>Genome sequencing provides insights into the evolution of gene families encoding plant cell wall-degrading enzymes in longhorned beetles.</title>
        <authorList>
            <person name="Shin N.R."/>
            <person name="Okamura Y."/>
            <person name="Kirsch R."/>
            <person name="Pauchet Y."/>
        </authorList>
    </citation>
    <scope>NUCLEOTIDE SEQUENCE</scope>
    <source>
        <strain evidence="8">MMC_N1</strain>
    </source>
</reference>
<name>A0ABQ9JYW2_9CUCU</name>
<comment type="subcellular location">
    <subcellularLocation>
        <location evidence="1">Nucleus</location>
    </subcellularLocation>
</comment>
<dbReference type="Gene3D" id="1.10.10.10">
    <property type="entry name" value="Winged helix-like DNA-binding domain superfamily/Winged helix DNA-binding domain"/>
    <property type="match status" value="1"/>
</dbReference>
<evidence type="ECO:0000313" key="9">
    <source>
        <dbReference type="Proteomes" id="UP001162164"/>
    </source>
</evidence>
<comment type="caution">
    <text evidence="8">The sequence shown here is derived from an EMBL/GenBank/DDBJ whole genome shotgun (WGS) entry which is preliminary data.</text>
</comment>
<sequence length="497" mass="55716">MQPIGENTTNIPAFLGKLWKMVNDPSTDHLICWSPAGNSFVIQNQAHFWYELLPLYYKHNNMSSFVRQLNMYGFHKMSTVENGTMDSDKDEIQFYHPYFQKGQPGLLRMIKRKVTTSKTTENNVQNILKQDDIVKVLTDVKQLKGRQSNLDSQLSAMKQENAVLWRELALLRQKHIKQQQIVNKLIQFLVTLVQPSATSRIGVGVKRRMPLMLHESPVKKMKPKNLVTNNDSSEGGPIIHELDNEIDGLPEELLEEEISEPPMVTSPGASTPATNSAPTNASIQPSAVSPNRETNGVPGSLWDKPDFVDINQMNTEDLLLTNEDLAEESINTLQSNVNQASEKVFLNPTARDTLLSNLINGSYNANILNMKSPKKNVINTTASKDDSTVNNDNNSDMTVATRDMRITNGTLGTNDFYRDDFDLHLEHTQSEIDQLKDLLHGCNSLDANALLGFFNDDNPLYGLPCNQNKDCNTGDPMVSGTELATYGNNVIDFNELF</sequence>
<dbReference type="EMBL" id="JAPWTJ010000071">
    <property type="protein sequence ID" value="KAJ8983523.1"/>
    <property type="molecule type" value="Genomic_DNA"/>
</dbReference>
<dbReference type="PANTHER" id="PTHR10015">
    <property type="entry name" value="HEAT SHOCK TRANSCRIPTION FACTOR"/>
    <property type="match status" value="1"/>
</dbReference>
<dbReference type="SMART" id="SM00415">
    <property type="entry name" value="HSF"/>
    <property type="match status" value="1"/>
</dbReference>
<accession>A0ABQ9JYW2</accession>
<dbReference type="SUPFAM" id="SSF46785">
    <property type="entry name" value="Winged helix' DNA-binding domain"/>
    <property type="match status" value="1"/>
</dbReference>
<protein>
    <recommendedName>
        <fullName evidence="7">HSF-type DNA-binding domain-containing protein</fullName>
    </recommendedName>
</protein>
<dbReference type="Pfam" id="PF00447">
    <property type="entry name" value="HSF_DNA-bind"/>
    <property type="match status" value="1"/>
</dbReference>
<evidence type="ECO:0000256" key="5">
    <source>
        <dbReference type="RuleBase" id="RU004020"/>
    </source>
</evidence>
<dbReference type="InterPro" id="IPR000232">
    <property type="entry name" value="HSF_DNA-bd"/>
</dbReference>
<comment type="similarity">
    <text evidence="2 5">Belongs to the HSF family.</text>
</comment>
<dbReference type="Proteomes" id="UP001162164">
    <property type="component" value="Unassembled WGS sequence"/>
</dbReference>
<evidence type="ECO:0000256" key="1">
    <source>
        <dbReference type="ARBA" id="ARBA00004123"/>
    </source>
</evidence>
<evidence type="ECO:0000313" key="8">
    <source>
        <dbReference type="EMBL" id="KAJ8983523.1"/>
    </source>
</evidence>
<keyword evidence="4" id="KW-0539">Nucleus</keyword>
<feature type="compositionally biased region" description="Polar residues" evidence="6">
    <location>
        <begin position="267"/>
        <end position="294"/>
    </location>
</feature>
<organism evidence="8 9">
    <name type="scientific">Molorchus minor</name>
    <dbReference type="NCBI Taxonomy" id="1323400"/>
    <lineage>
        <taxon>Eukaryota</taxon>
        <taxon>Metazoa</taxon>
        <taxon>Ecdysozoa</taxon>
        <taxon>Arthropoda</taxon>
        <taxon>Hexapoda</taxon>
        <taxon>Insecta</taxon>
        <taxon>Pterygota</taxon>
        <taxon>Neoptera</taxon>
        <taxon>Endopterygota</taxon>
        <taxon>Coleoptera</taxon>
        <taxon>Polyphaga</taxon>
        <taxon>Cucujiformia</taxon>
        <taxon>Chrysomeloidea</taxon>
        <taxon>Cerambycidae</taxon>
        <taxon>Lamiinae</taxon>
        <taxon>Monochamini</taxon>
        <taxon>Molorchus</taxon>
    </lineage>
</organism>
<evidence type="ECO:0000256" key="4">
    <source>
        <dbReference type="ARBA" id="ARBA00023242"/>
    </source>
</evidence>
<dbReference type="PROSITE" id="PS00434">
    <property type="entry name" value="HSF_DOMAIN"/>
    <property type="match status" value="1"/>
</dbReference>
<keyword evidence="3" id="KW-0238">DNA-binding</keyword>
<dbReference type="PRINTS" id="PR00056">
    <property type="entry name" value="HSFDOMAIN"/>
</dbReference>
<evidence type="ECO:0000259" key="7">
    <source>
        <dbReference type="PROSITE" id="PS00434"/>
    </source>
</evidence>
<gene>
    <name evidence="8" type="ORF">NQ317_012014</name>
</gene>
<evidence type="ECO:0000256" key="6">
    <source>
        <dbReference type="SAM" id="MobiDB-lite"/>
    </source>
</evidence>
<keyword evidence="9" id="KW-1185">Reference proteome</keyword>
<feature type="region of interest" description="Disordered" evidence="6">
    <location>
        <begin position="261"/>
        <end position="300"/>
    </location>
</feature>
<evidence type="ECO:0000256" key="2">
    <source>
        <dbReference type="ARBA" id="ARBA00006403"/>
    </source>
</evidence>
<dbReference type="InterPro" id="IPR036390">
    <property type="entry name" value="WH_DNA-bd_sf"/>
</dbReference>
<dbReference type="InterPro" id="IPR036388">
    <property type="entry name" value="WH-like_DNA-bd_sf"/>
</dbReference>
<evidence type="ECO:0000256" key="3">
    <source>
        <dbReference type="ARBA" id="ARBA00023125"/>
    </source>
</evidence>
<feature type="domain" description="HSF-type DNA-binding" evidence="7">
    <location>
        <begin position="53"/>
        <end position="77"/>
    </location>
</feature>
<dbReference type="PANTHER" id="PTHR10015:SF427">
    <property type="entry name" value="HEAT SHOCK FACTOR PROTEIN"/>
    <property type="match status" value="1"/>
</dbReference>
<proteinExistence type="inferred from homology"/>